<evidence type="ECO:0000313" key="4">
    <source>
        <dbReference type="Proteomes" id="UP000182124"/>
    </source>
</evidence>
<name>A0A1G4VGQ0_9FLAO</name>
<sequence length="151" mass="17294">MKTIFSIAIGFMLLVFGSSMQAQVSLNVNVGEPPSWGPAGHTGVNYYYLPDIETYYDVPARQFIYYNRGTWVRTKYLPRAYRNYDLYGGYKVVLNDYRGKSPYAHFKNHKVKYHKGYKNGVQKTYGAKQNKQGNHGNQGKKNNHGGNGKKH</sequence>
<reference evidence="3 4" key="1">
    <citation type="submission" date="2016-10" db="EMBL/GenBank/DDBJ databases">
        <authorList>
            <person name="de Groot N.N."/>
        </authorList>
    </citation>
    <scope>NUCLEOTIDE SEQUENCE [LARGE SCALE GENOMIC DNA]</scope>
    <source>
        <strain evidence="3 4">CGMCC 1.3801</strain>
    </source>
</reference>
<accession>A0A1G4VGQ0</accession>
<dbReference type="EMBL" id="FMTY01000002">
    <property type="protein sequence ID" value="SCX06548.1"/>
    <property type="molecule type" value="Genomic_DNA"/>
</dbReference>
<keyword evidence="2" id="KW-0732">Signal</keyword>
<feature type="compositionally biased region" description="Low complexity" evidence="1">
    <location>
        <begin position="128"/>
        <end position="140"/>
    </location>
</feature>
<organism evidence="3 4">
    <name type="scientific">Flavobacterium saliperosum</name>
    <dbReference type="NCBI Taxonomy" id="329186"/>
    <lineage>
        <taxon>Bacteria</taxon>
        <taxon>Pseudomonadati</taxon>
        <taxon>Bacteroidota</taxon>
        <taxon>Flavobacteriia</taxon>
        <taxon>Flavobacteriales</taxon>
        <taxon>Flavobacteriaceae</taxon>
        <taxon>Flavobacterium</taxon>
    </lineage>
</organism>
<feature type="signal peptide" evidence="2">
    <location>
        <begin position="1"/>
        <end position="22"/>
    </location>
</feature>
<evidence type="ECO:0000256" key="2">
    <source>
        <dbReference type="SAM" id="SignalP"/>
    </source>
</evidence>
<dbReference type="eggNOG" id="ENOG5032SGC">
    <property type="taxonomic scope" value="Bacteria"/>
</dbReference>
<dbReference type="AlphaFoldDB" id="A0A1G4VGQ0"/>
<feature type="compositionally biased region" description="Basic residues" evidence="1">
    <location>
        <begin position="141"/>
        <end position="151"/>
    </location>
</feature>
<dbReference type="Proteomes" id="UP000182124">
    <property type="component" value="Unassembled WGS sequence"/>
</dbReference>
<feature type="chain" id="PRO_5010350126" evidence="2">
    <location>
        <begin position="23"/>
        <end position="151"/>
    </location>
</feature>
<dbReference type="RefSeq" id="WP_023576599.1">
    <property type="nucleotide sequence ID" value="NZ_CBCSBQ010000028.1"/>
</dbReference>
<protein>
    <submittedName>
        <fullName evidence="3">Uncharacterized protein</fullName>
    </submittedName>
</protein>
<evidence type="ECO:0000313" key="3">
    <source>
        <dbReference type="EMBL" id="SCX06548.1"/>
    </source>
</evidence>
<evidence type="ECO:0000256" key="1">
    <source>
        <dbReference type="SAM" id="MobiDB-lite"/>
    </source>
</evidence>
<proteinExistence type="predicted"/>
<feature type="region of interest" description="Disordered" evidence="1">
    <location>
        <begin position="127"/>
        <end position="151"/>
    </location>
</feature>
<gene>
    <name evidence="3" type="ORF">SAMN02927925_01020</name>
</gene>